<organism evidence="1 2">
    <name type="scientific">Cenarchaeum symbiosum (strain A)</name>
    <dbReference type="NCBI Taxonomy" id="414004"/>
    <lineage>
        <taxon>Archaea</taxon>
        <taxon>Nitrososphaerota</taxon>
        <taxon>Candidatus Cenarchaeales</taxon>
        <taxon>Candidatus Cenarchaeaceae</taxon>
        <taxon>Candidatus Cenarchaeum</taxon>
    </lineage>
</organism>
<sequence length="137" mass="14589">MFEIGFRGHANVRSLHRSTIEITREDELGVAGDCIVGVGADCGCSGLPEQMKQKLRDPGSRVRCTILASGMSHAVTGRGHAGLELSHADDIVVRMSGFVCPRTLAVGCDGASDSVPRKMVRALQDPSCRGTLRIEVL</sequence>
<dbReference type="HOGENOM" id="CLU_135994_0_0_2"/>
<evidence type="ECO:0000313" key="1">
    <source>
        <dbReference type="EMBL" id="ABK77621.1"/>
    </source>
</evidence>
<dbReference type="InterPro" id="IPR007171">
    <property type="entry name" value="DUF371"/>
</dbReference>
<dbReference type="PANTHER" id="PTHR40696">
    <property type="entry name" value="DUF371 FAMILY PROTEIN"/>
    <property type="match status" value="1"/>
</dbReference>
<dbReference type="PANTHER" id="PTHR40696:SF1">
    <property type="entry name" value="DUF371 DOMAIN-CONTAINING PROTEIN"/>
    <property type="match status" value="1"/>
</dbReference>
<protein>
    <submittedName>
        <fullName evidence="1">Uncharacterized protein conserved in archaea</fullName>
    </submittedName>
</protein>
<gene>
    <name evidence="1" type="ordered locus">CENSYa_0989</name>
</gene>
<keyword evidence="2" id="KW-1185">Reference proteome</keyword>
<name>A0RWA4_CENSY</name>
<dbReference type="Proteomes" id="UP000000758">
    <property type="component" value="Chromosome"/>
</dbReference>
<dbReference type="AlphaFoldDB" id="A0RWA4"/>
<evidence type="ECO:0000313" key="2">
    <source>
        <dbReference type="Proteomes" id="UP000000758"/>
    </source>
</evidence>
<dbReference type="InterPro" id="IPR023131">
    <property type="entry name" value="Mth639-like_dom_sf"/>
</dbReference>
<reference evidence="1 2" key="1">
    <citation type="journal article" date="2006" name="Proc. Natl. Acad. Sci. U.S.A.">
        <title>Genomic analysis of the uncultivated marine crenarchaeote Cenarchaeum symbiosum.</title>
        <authorList>
            <person name="Hallam S.J."/>
            <person name="Konstantinidis K.T."/>
            <person name="Putnam N."/>
            <person name="Schleper C."/>
            <person name="Watanabe Y."/>
            <person name="Sugahara J."/>
            <person name="Preston C."/>
            <person name="de la Torre J."/>
            <person name="Richardson P.M."/>
            <person name="DeLong E.F."/>
        </authorList>
    </citation>
    <scope>NUCLEOTIDE SEQUENCE [LARGE SCALE GENOMIC DNA]</scope>
    <source>
        <strain evidence="2">A</strain>
    </source>
</reference>
<dbReference type="Pfam" id="PF04027">
    <property type="entry name" value="DUF371"/>
    <property type="match status" value="1"/>
</dbReference>
<dbReference type="EnsemblBacteria" id="ABK77621">
    <property type="protein sequence ID" value="ABK77621"/>
    <property type="gene ID" value="CENSYa_0989"/>
</dbReference>
<dbReference type="EMBL" id="DP000238">
    <property type="protein sequence ID" value="ABK77621.1"/>
    <property type="molecule type" value="Genomic_DNA"/>
</dbReference>
<dbReference type="STRING" id="414004.CENSYa_0989"/>
<dbReference type="Gene3D" id="2.60.120.630">
    <property type="entry name" value="mth639 domain like"/>
    <property type="match status" value="1"/>
</dbReference>
<accession>A0RWA4</accession>
<dbReference type="KEGG" id="csy:CENSYa_0989"/>
<proteinExistence type="predicted"/>